<dbReference type="InParanoid" id="A0A1X7VM42"/>
<evidence type="ECO:0000313" key="2">
    <source>
        <dbReference type="EnsemblMetazoa" id="Aqu2.1.41456_001"/>
    </source>
</evidence>
<name>A0A1X7VM42_AMPQE</name>
<reference evidence="2" key="1">
    <citation type="submission" date="2017-05" db="UniProtKB">
        <authorList>
            <consortium name="EnsemblMetazoa"/>
        </authorList>
    </citation>
    <scope>IDENTIFICATION</scope>
</reference>
<dbReference type="EnsemblMetazoa" id="Aqu2.1.41456_001">
    <property type="protein sequence ID" value="Aqu2.1.41456_001"/>
    <property type="gene ID" value="Aqu2.1.41456"/>
</dbReference>
<accession>A0A1X7VM42</accession>
<feature type="region of interest" description="Disordered" evidence="1">
    <location>
        <begin position="137"/>
        <end position="185"/>
    </location>
</feature>
<evidence type="ECO:0000256" key="1">
    <source>
        <dbReference type="SAM" id="MobiDB-lite"/>
    </source>
</evidence>
<sequence length="185" mass="21712">MKSLYKHYVAPKSNYEVESYQRQLQSKEYSLEILEENMRSYSDSISKRTKKINHIRLQVRSIKNLIVVVKDGIKLWELLESAIVDSSKSASYLEKFVALVEKERKILRSDGTIELAPFLKAWNETFITDSIFKTPPRQPIPRQPIPRQFHKRHIQPACKRPISKPISKPKKPSKPCDLNKRLPLW</sequence>
<dbReference type="AlphaFoldDB" id="A0A1X7VM42"/>
<organism evidence="2">
    <name type="scientific">Amphimedon queenslandica</name>
    <name type="common">Sponge</name>
    <dbReference type="NCBI Taxonomy" id="400682"/>
    <lineage>
        <taxon>Eukaryota</taxon>
        <taxon>Metazoa</taxon>
        <taxon>Porifera</taxon>
        <taxon>Demospongiae</taxon>
        <taxon>Heteroscleromorpha</taxon>
        <taxon>Haplosclerida</taxon>
        <taxon>Niphatidae</taxon>
        <taxon>Amphimedon</taxon>
    </lineage>
</organism>
<proteinExistence type="predicted"/>
<protein>
    <submittedName>
        <fullName evidence="2">Uncharacterized protein</fullName>
    </submittedName>
</protein>